<accession>A0AAJ0BPF6</accession>
<gene>
    <name evidence="7" type="ORF">QBC33DRAFT_317730</name>
</gene>
<keyword evidence="2" id="KW-0805">Transcription regulation</keyword>
<sequence>INAQDKEDFSDPRHFCARVGLARITGYILSEIYCLPGRKKDTFVQRVHRILSSLRNWDATLPEHLAFRWDDSNRHVASLHLCYNQCIIHTTRPILLHLFRTQFHLSGPRIQEEQQQQQPSTFSPTTTALADSCVNAARTSNKILSKLFVDGTLATLGYWDAHYLFSSTMILIMSAVMDPNVAVSDPVQTAFNLLRSMRDDGNIPASDYCDRLAFIQTSLSELGEGARRRDATDEGPAAKSPTAAHAGGQEGQATGHDWGFENSCPGGFESRKLDDDFDALANPYIDDFLAEKSFAWSSTSFPDGSTLQQLANELGDSFNFPELN</sequence>
<feature type="non-terminal residue" evidence="7">
    <location>
        <position position="1"/>
    </location>
</feature>
<dbReference type="PANTHER" id="PTHR47540">
    <property type="entry name" value="THIAMINE REPRESSIBLE GENES REGULATORY PROTEIN THI5"/>
    <property type="match status" value="1"/>
</dbReference>
<dbReference type="RefSeq" id="XP_060277983.1">
    <property type="nucleotide sequence ID" value="XM_060423557.1"/>
</dbReference>
<dbReference type="CDD" id="cd12148">
    <property type="entry name" value="fungal_TF_MHR"/>
    <property type="match status" value="1"/>
</dbReference>
<dbReference type="GO" id="GO:0043565">
    <property type="term" value="F:sequence-specific DNA binding"/>
    <property type="evidence" value="ECO:0007669"/>
    <property type="project" value="TreeGrafter"/>
</dbReference>
<evidence type="ECO:0000256" key="3">
    <source>
        <dbReference type="ARBA" id="ARBA00023125"/>
    </source>
</evidence>
<dbReference type="InterPro" id="IPR051711">
    <property type="entry name" value="Stress_Response_Reg"/>
</dbReference>
<evidence type="ECO:0008006" key="9">
    <source>
        <dbReference type="Google" id="ProtNLM"/>
    </source>
</evidence>
<evidence type="ECO:0000256" key="2">
    <source>
        <dbReference type="ARBA" id="ARBA00023015"/>
    </source>
</evidence>
<keyword evidence="5" id="KW-0539">Nucleus</keyword>
<feature type="region of interest" description="Disordered" evidence="6">
    <location>
        <begin position="224"/>
        <end position="261"/>
    </location>
</feature>
<evidence type="ECO:0000313" key="7">
    <source>
        <dbReference type="EMBL" id="KAK1761770.1"/>
    </source>
</evidence>
<keyword evidence="8" id="KW-1185">Reference proteome</keyword>
<dbReference type="GeneID" id="85306744"/>
<evidence type="ECO:0000256" key="4">
    <source>
        <dbReference type="ARBA" id="ARBA00023163"/>
    </source>
</evidence>
<comment type="subcellular location">
    <subcellularLocation>
        <location evidence="1">Nucleus</location>
    </subcellularLocation>
</comment>
<dbReference type="PANTHER" id="PTHR47540:SF6">
    <property type="entry name" value="ZN(II)2CYS6 TRANSCRIPTION FACTOR (EUROFUNG)"/>
    <property type="match status" value="1"/>
</dbReference>
<dbReference type="Proteomes" id="UP001244011">
    <property type="component" value="Unassembled WGS sequence"/>
</dbReference>
<keyword evidence="3" id="KW-0238">DNA-binding</keyword>
<comment type="caution">
    <text evidence="7">The sequence shown here is derived from an EMBL/GenBank/DDBJ whole genome shotgun (WGS) entry which is preliminary data.</text>
</comment>
<protein>
    <recommendedName>
        <fullName evidence="9">Transcription factor domain-containing protein</fullName>
    </recommendedName>
</protein>
<evidence type="ECO:0000313" key="8">
    <source>
        <dbReference type="Proteomes" id="UP001244011"/>
    </source>
</evidence>
<dbReference type="AlphaFoldDB" id="A0AAJ0BPF6"/>
<proteinExistence type="predicted"/>
<organism evidence="7 8">
    <name type="scientific">Phialemonium atrogriseum</name>
    <dbReference type="NCBI Taxonomy" id="1093897"/>
    <lineage>
        <taxon>Eukaryota</taxon>
        <taxon>Fungi</taxon>
        <taxon>Dikarya</taxon>
        <taxon>Ascomycota</taxon>
        <taxon>Pezizomycotina</taxon>
        <taxon>Sordariomycetes</taxon>
        <taxon>Sordariomycetidae</taxon>
        <taxon>Cephalothecales</taxon>
        <taxon>Cephalothecaceae</taxon>
        <taxon>Phialemonium</taxon>
    </lineage>
</organism>
<evidence type="ECO:0000256" key="5">
    <source>
        <dbReference type="ARBA" id="ARBA00023242"/>
    </source>
</evidence>
<evidence type="ECO:0000256" key="1">
    <source>
        <dbReference type="ARBA" id="ARBA00004123"/>
    </source>
</evidence>
<dbReference type="GO" id="GO:0005634">
    <property type="term" value="C:nucleus"/>
    <property type="evidence" value="ECO:0007669"/>
    <property type="project" value="UniProtKB-SubCell"/>
</dbReference>
<dbReference type="EMBL" id="MU839052">
    <property type="protein sequence ID" value="KAK1761770.1"/>
    <property type="molecule type" value="Genomic_DNA"/>
</dbReference>
<reference evidence="7" key="1">
    <citation type="submission" date="2023-06" db="EMBL/GenBank/DDBJ databases">
        <title>Genome-scale phylogeny and comparative genomics of the fungal order Sordariales.</title>
        <authorList>
            <consortium name="Lawrence Berkeley National Laboratory"/>
            <person name="Hensen N."/>
            <person name="Bonometti L."/>
            <person name="Westerberg I."/>
            <person name="Brannstrom I.O."/>
            <person name="Guillou S."/>
            <person name="Cros-Aarteil S."/>
            <person name="Calhoun S."/>
            <person name="Haridas S."/>
            <person name="Kuo A."/>
            <person name="Mondo S."/>
            <person name="Pangilinan J."/>
            <person name="Riley R."/>
            <person name="Labutti K."/>
            <person name="Andreopoulos B."/>
            <person name="Lipzen A."/>
            <person name="Chen C."/>
            <person name="Yanf M."/>
            <person name="Daum C."/>
            <person name="Ng V."/>
            <person name="Clum A."/>
            <person name="Steindorff A."/>
            <person name="Ohm R."/>
            <person name="Martin F."/>
            <person name="Silar P."/>
            <person name="Natvig D."/>
            <person name="Lalanne C."/>
            <person name="Gautier V."/>
            <person name="Ament-Velasquez S.L."/>
            <person name="Kruys A."/>
            <person name="Hutchinson M.I."/>
            <person name="Powell A.J."/>
            <person name="Barry K."/>
            <person name="Miller A.N."/>
            <person name="Grigoriev I.V."/>
            <person name="Debuchy R."/>
            <person name="Gladieux P."/>
            <person name="Thoren M.H."/>
            <person name="Johannesson H."/>
        </authorList>
    </citation>
    <scope>NUCLEOTIDE SEQUENCE</scope>
    <source>
        <strain evidence="7">8032-3</strain>
    </source>
</reference>
<name>A0AAJ0BPF6_9PEZI</name>
<dbReference type="GO" id="GO:0045944">
    <property type="term" value="P:positive regulation of transcription by RNA polymerase II"/>
    <property type="evidence" value="ECO:0007669"/>
    <property type="project" value="TreeGrafter"/>
</dbReference>
<evidence type="ECO:0000256" key="6">
    <source>
        <dbReference type="SAM" id="MobiDB-lite"/>
    </source>
</evidence>
<keyword evidence="4" id="KW-0804">Transcription</keyword>